<dbReference type="Proteomes" id="UP000287857">
    <property type="component" value="Unassembled WGS sequence"/>
</dbReference>
<accession>A0A429ZU06</accession>
<feature type="transmembrane region" description="Helical" evidence="1">
    <location>
        <begin position="16"/>
        <end position="36"/>
    </location>
</feature>
<comment type="caution">
    <text evidence="2">The sequence shown here is derived from an EMBL/GenBank/DDBJ whole genome shotgun (WGS) entry which is preliminary data.</text>
</comment>
<evidence type="ECO:0000313" key="3">
    <source>
        <dbReference type="Proteomes" id="UP000287857"/>
    </source>
</evidence>
<dbReference type="RefSeq" id="WP_125984652.1">
    <property type="nucleotide sequence ID" value="NZ_NGJS01000019.1"/>
</dbReference>
<dbReference type="EMBL" id="NGJS01000019">
    <property type="protein sequence ID" value="RST97153.1"/>
    <property type="molecule type" value="Genomic_DNA"/>
</dbReference>
<proteinExistence type="predicted"/>
<gene>
    <name evidence="2" type="ORF">CBF37_10250</name>
</gene>
<organism evidence="2 3">
    <name type="scientific">Vagococcus vulneris</name>
    <dbReference type="NCBI Taxonomy" id="1977869"/>
    <lineage>
        <taxon>Bacteria</taxon>
        <taxon>Bacillati</taxon>
        <taxon>Bacillota</taxon>
        <taxon>Bacilli</taxon>
        <taxon>Lactobacillales</taxon>
        <taxon>Enterococcaceae</taxon>
        <taxon>Vagococcus</taxon>
    </lineage>
</organism>
<keyword evidence="1" id="KW-1133">Transmembrane helix</keyword>
<keyword evidence="1" id="KW-0472">Membrane</keyword>
<name>A0A429ZU06_9ENTE</name>
<feature type="transmembrane region" description="Helical" evidence="1">
    <location>
        <begin position="122"/>
        <end position="142"/>
    </location>
</feature>
<feature type="transmembrane region" description="Helical" evidence="1">
    <location>
        <begin position="98"/>
        <end position="116"/>
    </location>
</feature>
<protein>
    <submittedName>
        <fullName evidence="2">Uncharacterized protein</fullName>
    </submittedName>
</protein>
<keyword evidence="1" id="KW-0812">Transmembrane</keyword>
<dbReference type="AlphaFoldDB" id="A0A429ZU06"/>
<sequence length="208" mass="24196">MKNAKSDNHSIKKCTLMEVFLLICWTVYFVTFFSFYKDALGFAEGENSILIKIVMIFKYRQTQLLLFLAAFFFLVALNFLLILFIYDTRKNNQTKQNTMTIRLISLAFILCILGSITNVLSIPFIISGGISLTISYICFLIFRYQTNKKEDLRGHYGPFDTFEDASSYFSNTLDTKELLLNHTIYTEDEDGKKQYFIEISNQSQNEVK</sequence>
<evidence type="ECO:0000256" key="1">
    <source>
        <dbReference type="SAM" id="Phobius"/>
    </source>
</evidence>
<reference evidence="2 3" key="1">
    <citation type="submission" date="2017-05" db="EMBL/GenBank/DDBJ databases">
        <title>Vagococcus spp. assemblies.</title>
        <authorList>
            <person name="Gulvik C.A."/>
        </authorList>
    </citation>
    <scope>NUCLEOTIDE SEQUENCE [LARGE SCALE GENOMIC DNA]</scope>
    <source>
        <strain evidence="2 3">SS1995</strain>
    </source>
</reference>
<feature type="transmembrane region" description="Helical" evidence="1">
    <location>
        <begin position="64"/>
        <end position="86"/>
    </location>
</feature>
<keyword evidence="3" id="KW-1185">Reference proteome</keyword>
<evidence type="ECO:0000313" key="2">
    <source>
        <dbReference type="EMBL" id="RST97153.1"/>
    </source>
</evidence>